<name>A0A336NE44_BARGR</name>
<sequence length="60" mass="6924">MEVPCRMGQLYAASGRGKETFSFSYDQTWLKSGHSQLFDPDLQLYSGLQYTREDHDNFGL</sequence>
<protein>
    <submittedName>
        <fullName evidence="1">Uncharacterized protein</fullName>
    </submittedName>
</protein>
<dbReference type="AlphaFoldDB" id="A0A336NE44"/>
<dbReference type="Proteomes" id="UP000253846">
    <property type="component" value="Unassembled WGS sequence"/>
</dbReference>
<evidence type="ECO:0000313" key="2">
    <source>
        <dbReference type="Proteomes" id="UP000253846"/>
    </source>
</evidence>
<gene>
    <name evidence="1" type="ORF">NCTC12860_01681</name>
</gene>
<evidence type="ECO:0000313" key="1">
    <source>
        <dbReference type="EMBL" id="SSZ40532.1"/>
    </source>
</evidence>
<organism evidence="1 2">
    <name type="scientific">Bartonella grahamii</name>
    <dbReference type="NCBI Taxonomy" id="33045"/>
    <lineage>
        <taxon>Bacteria</taxon>
        <taxon>Pseudomonadati</taxon>
        <taxon>Pseudomonadota</taxon>
        <taxon>Alphaproteobacteria</taxon>
        <taxon>Hyphomicrobiales</taxon>
        <taxon>Bartonellaceae</taxon>
        <taxon>Bartonella</taxon>
    </lineage>
</organism>
<dbReference type="EMBL" id="UFTD01000002">
    <property type="protein sequence ID" value="SSZ40532.1"/>
    <property type="molecule type" value="Genomic_DNA"/>
</dbReference>
<proteinExistence type="predicted"/>
<dbReference type="RefSeq" id="WP_026500243.1">
    <property type="nucleotide sequence ID" value="NZ_UFTD01000002.1"/>
</dbReference>
<accession>A0A336NE44</accession>
<reference evidence="1 2" key="1">
    <citation type="submission" date="2018-06" db="EMBL/GenBank/DDBJ databases">
        <authorList>
            <consortium name="Pathogen Informatics"/>
            <person name="Doyle S."/>
        </authorList>
    </citation>
    <scope>NUCLEOTIDE SEQUENCE [LARGE SCALE GENOMIC DNA]</scope>
    <source>
        <strain evidence="1 2">NCTC12860</strain>
    </source>
</reference>